<dbReference type="InterPro" id="IPR001123">
    <property type="entry name" value="LeuE-type"/>
</dbReference>
<proteinExistence type="predicted"/>
<dbReference type="GO" id="GO:0005886">
    <property type="term" value="C:plasma membrane"/>
    <property type="evidence" value="ECO:0007669"/>
    <property type="project" value="UniProtKB-SubCell"/>
</dbReference>
<dbReference type="EMBL" id="LAJG01000024">
    <property type="protein sequence ID" value="KKB77877.1"/>
    <property type="molecule type" value="Genomic_DNA"/>
</dbReference>
<dbReference type="Pfam" id="PF01810">
    <property type="entry name" value="LysE"/>
    <property type="match status" value="1"/>
</dbReference>
<feature type="transmembrane region" description="Helical" evidence="6">
    <location>
        <begin position="174"/>
        <end position="197"/>
    </location>
</feature>
<dbReference type="PANTHER" id="PTHR30086:SF17">
    <property type="entry name" value="LYSE FAMILY TRANSLOCATOR"/>
    <property type="match status" value="1"/>
</dbReference>
<feature type="transmembrane region" description="Helical" evidence="6">
    <location>
        <begin position="34"/>
        <end position="54"/>
    </location>
</feature>
<evidence type="ECO:0000313" key="7">
    <source>
        <dbReference type="EMBL" id="KKB77877.1"/>
    </source>
</evidence>
<dbReference type="Proteomes" id="UP000033514">
    <property type="component" value="Unassembled WGS sequence"/>
</dbReference>
<comment type="caution">
    <text evidence="7">The sequence shown here is derived from an EMBL/GenBank/DDBJ whole genome shotgun (WGS) entry which is preliminary data.</text>
</comment>
<evidence type="ECO:0000256" key="5">
    <source>
        <dbReference type="ARBA" id="ARBA00023136"/>
    </source>
</evidence>
<gene>
    <name evidence="7" type="ORF">VW35_14635</name>
</gene>
<keyword evidence="5 6" id="KW-0472">Membrane</keyword>
<reference evidence="7 8" key="1">
    <citation type="submission" date="2015-03" db="EMBL/GenBank/DDBJ databases">
        <authorList>
            <person name="Hassan Y.I."/>
            <person name="Lepp D."/>
            <person name="Zhou T."/>
        </authorList>
    </citation>
    <scope>NUCLEOTIDE SEQUENCE [LARGE SCALE GENOMIC DNA]</scope>
    <source>
        <strain evidence="7 8">GH2-10</strain>
    </source>
</reference>
<dbReference type="AlphaFoldDB" id="A0A0F5L8B8"/>
<evidence type="ECO:0000256" key="3">
    <source>
        <dbReference type="ARBA" id="ARBA00022692"/>
    </source>
</evidence>
<feature type="transmembrane region" description="Helical" evidence="6">
    <location>
        <begin position="137"/>
        <end position="162"/>
    </location>
</feature>
<evidence type="ECO:0000256" key="2">
    <source>
        <dbReference type="ARBA" id="ARBA00022475"/>
    </source>
</evidence>
<organism evidence="7 8">
    <name type="scientific">Devosia soli</name>
    <dbReference type="NCBI Taxonomy" id="361041"/>
    <lineage>
        <taxon>Bacteria</taxon>
        <taxon>Pseudomonadati</taxon>
        <taxon>Pseudomonadota</taxon>
        <taxon>Alphaproteobacteria</taxon>
        <taxon>Hyphomicrobiales</taxon>
        <taxon>Devosiaceae</taxon>
        <taxon>Devosia</taxon>
    </lineage>
</organism>
<dbReference type="PANTHER" id="PTHR30086">
    <property type="entry name" value="ARGININE EXPORTER PROTEIN ARGO"/>
    <property type="match status" value="1"/>
</dbReference>
<keyword evidence="8" id="KW-1185">Reference proteome</keyword>
<sequence>MRSIALAYAMMLIVPGSSLLIVVQAGLATQRSHGVWTALGVATGASLLATMLAFSATYFLISSAVVEVGRLVCILVLLLAGIRALNSRHSQADTILGRSGAIGLVPFGMGLATAMANPISLAFFASSALSLPRPADVASLASLPLLVFVMAFSWYGSVGFLLAKPHFSAVHRRIFRSFSIGSGLALVLLACAMAISIRPI</sequence>
<accession>A0A0F5L8B8</accession>
<dbReference type="STRING" id="361041.VW35_14635"/>
<evidence type="ECO:0000256" key="4">
    <source>
        <dbReference type="ARBA" id="ARBA00022989"/>
    </source>
</evidence>
<comment type="subcellular location">
    <subcellularLocation>
        <location evidence="1">Cell membrane</location>
        <topology evidence="1">Multi-pass membrane protein</topology>
    </subcellularLocation>
</comment>
<dbReference type="PATRIC" id="fig|361041.3.peg.2317"/>
<dbReference type="GO" id="GO:0015171">
    <property type="term" value="F:amino acid transmembrane transporter activity"/>
    <property type="evidence" value="ECO:0007669"/>
    <property type="project" value="TreeGrafter"/>
</dbReference>
<feature type="transmembrane region" description="Helical" evidence="6">
    <location>
        <begin position="101"/>
        <end position="125"/>
    </location>
</feature>
<keyword evidence="4 6" id="KW-1133">Transmembrane helix</keyword>
<evidence type="ECO:0000256" key="6">
    <source>
        <dbReference type="SAM" id="Phobius"/>
    </source>
</evidence>
<name>A0A0F5L8B8_9HYPH</name>
<keyword evidence="3 6" id="KW-0812">Transmembrane</keyword>
<feature type="transmembrane region" description="Helical" evidence="6">
    <location>
        <begin position="6"/>
        <end position="27"/>
    </location>
</feature>
<protein>
    <recommendedName>
        <fullName evidence="9">Lysine transporter LysE</fullName>
    </recommendedName>
</protein>
<evidence type="ECO:0000313" key="8">
    <source>
        <dbReference type="Proteomes" id="UP000033514"/>
    </source>
</evidence>
<dbReference type="RefSeq" id="WP_046143797.1">
    <property type="nucleotide sequence ID" value="NZ_LAJG01000024.1"/>
</dbReference>
<keyword evidence="2" id="KW-1003">Cell membrane</keyword>
<evidence type="ECO:0008006" key="9">
    <source>
        <dbReference type="Google" id="ProtNLM"/>
    </source>
</evidence>
<evidence type="ECO:0000256" key="1">
    <source>
        <dbReference type="ARBA" id="ARBA00004651"/>
    </source>
</evidence>
<feature type="transmembrane region" description="Helical" evidence="6">
    <location>
        <begin position="60"/>
        <end position="80"/>
    </location>
</feature>